<dbReference type="OrthoDB" id="318348at2157"/>
<gene>
    <name evidence="1" type="ORF">J2751_002760</name>
</gene>
<comment type="caution">
    <text evidence="1">The sequence shown here is derived from an EMBL/GenBank/DDBJ whole genome shotgun (WGS) entry which is preliminary data.</text>
</comment>
<accession>A0A8T4GL66</accession>
<evidence type="ECO:0000313" key="2">
    <source>
        <dbReference type="Proteomes" id="UP000823588"/>
    </source>
</evidence>
<sequence length="274" mass="30304">MTDPQFVRGDLVAVAADVHQSSTTDRLTVFTDATEVAARARNCLQQPFAITAAGTTRLYEQSTSIREDIVTAVQRRTTDCEWILSPDGELVYYHNGNASLSCSRDVAFNTLVSGFPRAYQQGGKIIVSNAAGDNHLSYETRNAFFEAFEFVRPPAVPTWLAAGLEFGTVLTQEGTGLREYRVQASWDRPRLPTRDLDAATAFFATYTVSDSDTSLAVSAVEAEFIAWIRHQSEEPISGSFATNLKSRFPGSLSDLYVDELPGRTWRYPFETSGR</sequence>
<dbReference type="EMBL" id="JAGGKQ010000028">
    <property type="protein sequence ID" value="MBP1923715.1"/>
    <property type="molecule type" value="Genomic_DNA"/>
</dbReference>
<dbReference type="AlphaFoldDB" id="A0A8T4GL66"/>
<keyword evidence="2" id="KW-1185">Reference proteome</keyword>
<evidence type="ECO:0000313" key="1">
    <source>
        <dbReference type="EMBL" id="MBP1923715.1"/>
    </source>
</evidence>
<proteinExistence type="predicted"/>
<reference evidence="1" key="1">
    <citation type="submission" date="2021-03" db="EMBL/GenBank/DDBJ databases">
        <title>Genomic Encyclopedia of Type Strains, Phase IV (KMG-IV): sequencing the most valuable type-strain genomes for metagenomic binning, comparative biology and taxonomic classification.</title>
        <authorList>
            <person name="Goeker M."/>
        </authorList>
    </citation>
    <scope>NUCLEOTIDE SEQUENCE</scope>
    <source>
        <strain evidence="1">DSM 23564</strain>
    </source>
</reference>
<name>A0A8T4GL66_9EURY</name>
<organism evidence="1 2">
    <name type="scientific">Halorubrum alkaliphilum</name>
    <dbReference type="NCBI Taxonomy" id="261290"/>
    <lineage>
        <taxon>Archaea</taxon>
        <taxon>Methanobacteriati</taxon>
        <taxon>Methanobacteriota</taxon>
        <taxon>Stenosarchaea group</taxon>
        <taxon>Halobacteria</taxon>
        <taxon>Halobacteriales</taxon>
        <taxon>Haloferacaceae</taxon>
        <taxon>Halorubrum</taxon>
    </lineage>
</organism>
<dbReference type="RefSeq" id="WP_209486747.1">
    <property type="nucleotide sequence ID" value="NZ_JAGGKQ010000028.1"/>
</dbReference>
<protein>
    <submittedName>
        <fullName evidence="1">Uncharacterized protein</fullName>
    </submittedName>
</protein>
<dbReference type="Proteomes" id="UP000823588">
    <property type="component" value="Unassembled WGS sequence"/>
</dbReference>